<accession>A0A6N2TPJ1</accession>
<proteinExistence type="predicted"/>
<name>A0A6N2TPJ1_9FIRM</name>
<dbReference type="EMBL" id="CACRSW010000027">
    <property type="protein sequence ID" value="VYT07730.1"/>
    <property type="molecule type" value="Genomic_DNA"/>
</dbReference>
<evidence type="ECO:0000313" key="1">
    <source>
        <dbReference type="EMBL" id="VYT07730.1"/>
    </source>
</evidence>
<protein>
    <submittedName>
        <fullName evidence="1">Uncharacterized protein</fullName>
    </submittedName>
</protein>
<dbReference type="RefSeq" id="WP_156329237.1">
    <property type="nucleotide sequence ID" value="NZ_CACRSW010000027.1"/>
</dbReference>
<organism evidence="1">
    <name type="scientific">Anaerococcus vaginalis</name>
    <dbReference type="NCBI Taxonomy" id="33037"/>
    <lineage>
        <taxon>Bacteria</taxon>
        <taxon>Bacillati</taxon>
        <taxon>Bacillota</taxon>
        <taxon>Tissierellia</taxon>
        <taxon>Tissierellales</taxon>
        <taxon>Peptoniphilaceae</taxon>
        <taxon>Anaerococcus</taxon>
    </lineage>
</organism>
<dbReference type="AlphaFoldDB" id="A0A6N2TPJ1"/>
<gene>
    <name evidence="1" type="ORF">AVLFYP127_00748</name>
</gene>
<reference evidence="1" key="1">
    <citation type="submission" date="2019-11" db="EMBL/GenBank/DDBJ databases">
        <authorList>
            <person name="Feng L."/>
        </authorList>
    </citation>
    <scope>NUCLEOTIDE SEQUENCE</scope>
    <source>
        <strain evidence="1">AvaginalisLFYP127</strain>
    </source>
</reference>
<sequence>MDLIDENNLTKNQKNLLDLKIRLIKAEYELNFYLTGYENLSQFYDDKEKLDRIFVDSYVSLRDHNLYDFVEKIDRIKESDFFYKTDDRKIQNFLKSLEDIKNLDDDEIVKQKGRIKNRIRKMEMAASEIEYVLLGSLPRNYYS</sequence>